<evidence type="ECO:0000256" key="5">
    <source>
        <dbReference type="ARBA" id="ARBA00023136"/>
    </source>
</evidence>
<dbReference type="GO" id="GO:0001671">
    <property type="term" value="F:ATPase activator activity"/>
    <property type="evidence" value="ECO:0007669"/>
    <property type="project" value="TreeGrafter"/>
</dbReference>
<comment type="subcellular location">
    <subcellularLocation>
        <location evidence="1">Membrane</location>
        <topology evidence="1">Single-pass membrane protein</topology>
    </subcellularLocation>
</comment>
<sequence>MAAKSSFLFLSAFISLLSCSYVESSFPVPVFIWSKDSDFNSGSPVLAGHTIKGRDFRENYLNKLFHAPQIIGVFLQDRLSIDDLSRYGDAYSAGNHGSSFSNLKVAMETANSSAVLPSVEVSSSGGKSDELVQLIRELTSGLVKEFSPEESSKFDISEFSLDQEKTNVFIFHLLPASSSTPADIFAQNDKLIGEVTQQISSTGLPYSCILTAAAPSEAIHERQLSEERSTMAHDRLRRATDENNSSSVDVDADEFSLINGSLFIRTKCILMYSKGFIVKFENVSFDVFNETDIKYSYNPDCTGNISDSIEISFKNIPQVTKLTLSLSFNSNGSTGEWRCIDATLDVDGIFNEKTVKDTYTYNCSDALTGPTKYSYSCTSVILKSYQGSSMSFKGFQVQPFNIKNGTFAYAYDCTGFFTIPILMGLVTAAILLAILFMGVLAMFSLTTMDRFDDPKGPTIHVPTG</sequence>
<feature type="chain" id="PRO_5040934412" evidence="7">
    <location>
        <begin position="25"/>
        <end position="464"/>
    </location>
</feature>
<dbReference type="Gene3D" id="2.40.160.110">
    <property type="match status" value="1"/>
</dbReference>
<keyword evidence="3 6" id="KW-0812">Transmembrane</keyword>
<dbReference type="GO" id="GO:0033176">
    <property type="term" value="C:proton-transporting V-type ATPase complex"/>
    <property type="evidence" value="ECO:0007669"/>
    <property type="project" value="TreeGrafter"/>
</dbReference>
<proteinExistence type="inferred from homology"/>
<evidence type="ECO:0000313" key="11">
    <source>
        <dbReference type="Proteomes" id="UP001163046"/>
    </source>
</evidence>
<organism evidence="10 11">
    <name type="scientific">Desmophyllum pertusum</name>
    <dbReference type="NCBI Taxonomy" id="174260"/>
    <lineage>
        <taxon>Eukaryota</taxon>
        <taxon>Metazoa</taxon>
        <taxon>Cnidaria</taxon>
        <taxon>Anthozoa</taxon>
        <taxon>Hexacorallia</taxon>
        <taxon>Scleractinia</taxon>
        <taxon>Caryophylliina</taxon>
        <taxon>Caryophylliidae</taxon>
        <taxon>Desmophyllum</taxon>
    </lineage>
</organism>
<comment type="caution">
    <text evidence="10">The sequence shown here is derived from an EMBL/GenBank/DDBJ whole genome shotgun (WGS) entry which is preliminary data.</text>
</comment>
<name>A0A9X0CLR8_9CNID</name>
<keyword evidence="4 6" id="KW-1133">Transmembrane helix</keyword>
<comment type="similarity">
    <text evidence="2">Belongs to the vacuolar ATPase subunit S1 family.</text>
</comment>
<dbReference type="AlphaFoldDB" id="A0A9X0CLR8"/>
<keyword evidence="5 6" id="KW-0472">Membrane</keyword>
<keyword evidence="7" id="KW-0732">Signal</keyword>
<gene>
    <name evidence="10" type="primary">ATP6AP1</name>
    <name evidence="10" type="ORF">OS493_011592</name>
</gene>
<dbReference type="PANTHER" id="PTHR12471">
    <property type="entry name" value="VACUOLAR ATP SYNTHASE SUBUNIT S1"/>
    <property type="match status" value="1"/>
</dbReference>
<dbReference type="Proteomes" id="UP001163046">
    <property type="component" value="Unassembled WGS sequence"/>
</dbReference>
<evidence type="ECO:0000256" key="1">
    <source>
        <dbReference type="ARBA" id="ARBA00004167"/>
    </source>
</evidence>
<dbReference type="InterPro" id="IPR046755">
    <property type="entry name" value="VAS1_LD"/>
</dbReference>
<evidence type="ECO:0000313" key="10">
    <source>
        <dbReference type="EMBL" id="KAJ7363306.1"/>
    </source>
</evidence>
<evidence type="ECO:0000259" key="9">
    <source>
        <dbReference type="Pfam" id="PF20520"/>
    </source>
</evidence>
<dbReference type="PROSITE" id="PS51257">
    <property type="entry name" value="PROKAR_LIPOPROTEIN"/>
    <property type="match status" value="1"/>
</dbReference>
<reference evidence="10" key="1">
    <citation type="submission" date="2023-01" db="EMBL/GenBank/DDBJ databases">
        <title>Genome assembly of the deep-sea coral Lophelia pertusa.</title>
        <authorList>
            <person name="Herrera S."/>
            <person name="Cordes E."/>
        </authorList>
    </citation>
    <scope>NUCLEOTIDE SEQUENCE</scope>
    <source>
        <strain evidence="10">USNM1676648</strain>
        <tissue evidence="10">Polyp</tissue>
    </source>
</reference>
<dbReference type="EMBL" id="MU827306">
    <property type="protein sequence ID" value="KAJ7363306.1"/>
    <property type="molecule type" value="Genomic_DNA"/>
</dbReference>
<dbReference type="Pfam" id="PF20520">
    <property type="entry name" value="Ac45-VOA1_TM"/>
    <property type="match status" value="1"/>
</dbReference>
<feature type="transmembrane region" description="Helical" evidence="6">
    <location>
        <begin position="421"/>
        <end position="445"/>
    </location>
</feature>
<dbReference type="GO" id="GO:0030641">
    <property type="term" value="P:regulation of cellular pH"/>
    <property type="evidence" value="ECO:0007669"/>
    <property type="project" value="TreeGrafter"/>
</dbReference>
<evidence type="ECO:0000256" key="6">
    <source>
        <dbReference type="SAM" id="Phobius"/>
    </source>
</evidence>
<evidence type="ECO:0000256" key="7">
    <source>
        <dbReference type="SAM" id="SignalP"/>
    </source>
</evidence>
<dbReference type="Pfam" id="PF05827">
    <property type="entry name" value="VAS1_LD"/>
    <property type="match status" value="1"/>
</dbReference>
<evidence type="ECO:0000256" key="3">
    <source>
        <dbReference type="ARBA" id="ARBA00022692"/>
    </source>
</evidence>
<feature type="domain" description="V-type proton ATPase subunit S1/VOA1 transmembrane" evidence="9">
    <location>
        <begin position="415"/>
        <end position="453"/>
    </location>
</feature>
<dbReference type="PANTHER" id="PTHR12471:SF7">
    <property type="entry name" value="V-TYPE PROTON ATPASE SUBUNIT S1"/>
    <property type="match status" value="1"/>
</dbReference>
<accession>A0A9X0CLR8</accession>
<evidence type="ECO:0000256" key="4">
    <source>
        <dbReference type="ARBA" id="ARBA00022989"/>
    </source>
</evidence>
<feature type="signal peptide" evidence="7">
    <location>
        <begin position="1"/>
        <end position="24"/>
    </location>
</feature>
<protein>
    <submittedName>
        <fullName evidence="10">Positive regulation of osteoclast development</fullName>
    </submittedName>
</protein>
<keyword evidence="11" id="KW-1185">Reference proteome</keyword>
<dbReference type="InterPro" id="IPR046756">
    <property type="entry name" value="VAS1/VOA1_TM"/>
</dbReference>
<evidence type="ECO:0000259" key="8">
    <source>
        <dbReference type="Pfam" id="PF05827"/>
    </source>
</evidence>
<dbReference type="InterPro" id="IPR008388">
    <property type="entry name" value="Ac45_acc_su"/>
</dbReference>
<evidence type="ECO:0000256" key="2">
    <source>
        <dbReference type="ARBA" id="ARBA00009037"/>
    </source>
</evidence>
<dbReference type="OrthoDB" id="9985059at2759"/>
<feature type="domain" description="V-type proton ATPase subunit S1 luminal" evidence="8">
    <location>
        <begin position="267"/>
        <end position="400"/>
    </location>
</feature>